<dbReference type="Gene3D" id="3.30.160.60">
    <property type="entry name" value="Classic Zinc Finger"/>
    <property type="match status" value="1"/>
</dbReference>
<dbReference type="CDD" id="cd19756">
    <property type="entry name" value="Bbox2"/>
    <property type="match status" value="1"/>
</dbReference>
<dbReference type="GO" id="GO:0045087">
    <property type="term" value="P:innate immune response"/>
    <property type="evidence" value="ECO:0007669"/>
    <property type="project" value="TreeGrafter"/>
</dbReference>
<dbReference type="PROSITE" id="PS00518">
    <property type="entry name" value="ZF_RING_1"/>
    <property type="match status" value="1"/>
</dbReference>
<feature type="compositionally biased region" description="Basic and acidic residues" evidence="6">
    <location>
        <begin position="471"/>
        <end position="490"/>
    </location>
</feature>
<feature type="domain" description="B box-type" evidence="8">
    <location>
        <begin position="163"/>
        <end position="205"/>
    </location>
</feature>
<dbReference type="InterPro" id="IPR013083">
    <property type="entry name" value="Znf_RING/FYVE/PHD"/>
</dbReference>
<dbReference type="InterPro" id="IPR027370">
    <property type="entry name" value="Znf-RING_euk"/>
</dbReference>
<dbReference type="InterPro" id="IPR047153">
    <property type="entry name" value="TRIM45/56/19-like"/>
</dbReference>
<evidence type="ECO:0000256" key="3">
    <source>
        <dbReference type="ARBA" id="ARBA00022833"/>
    </source>
</evidence>
<feature type="domain" description="RING-type" evidence="7">
    <location>
        <begin position="18"/>
        <end position="63"/>
    </location>
</feature>
<dbReference type="OrthoDB" id="6091813at2759"/>
<evidence type="ECO:0000256" key="1">
    <source>
        <dbReference type="ARBA" id="ARBA00022723"/>
    </source>
</evidence>
<dbReference type="SUPFAM" id="SSF57850">
    <property type="entry name" value="RING/U-box"/>
    <property type="match status" value="1"/>
</dbReference>
<dbReference type="SUPFAM" id="SSF57845">
    <property type="entry name" value="B-box zinc-binding domain"/>
    <property type="match status" value="1"/>
</dbReference>
<keyword evidence="9" id="KW-0808">Transferase</keyword>
<dbReference type="AlphaFoldDB" id="A0A6J8CW08"/>
<dbReference type="SMART" id="SM00184">
    <property type="entry name" value="RING"/>
    <property type="match status" value="1"/>
</dbReference>
<accession>A0A6J8CW08</accession>
<dbReference type="GO" id="GO:0005654">
    <property type="term" value="C:nucleoplasm"/>
    <property type="evidence" value="ECO:0007669"/>
    <property type="project" value="TreeGrafter"/>
</dbReference>
<dbReference type="GO" id="GO:0061630">
    <property type="term" value="F:ubiquitin protein ligase activity"/>
    <property type="evidence" value="ECO:0007669"/>
    <property type="project" value="UniProtKB-EC"/>
</dbReference>
<keyword evidence="9" id="KW-0012">Acyltransferase</keyword>
<gene>
    <name evidence="9" type="ORF">MCOR_33874</name>
</gene>
<keyword evidence="2 4" id="KW-0863">Zinc-finger</keyword>
<dbReference type="Gene3D" id="3.30.40.10">
    <property type="entry name" value="Zinc/RING finger domain, C3HC4 (zinc finger)"/>
    <property type="match status" value="1"/>
</dbReference>
<dbReference type="Pfam" id="PF13445">
    <property type="entry name" value="zf-RING_UBOX"/>
    <property type="match status" value="1"/>
</dbReference>
<evidence type="ECO:0000256" key="6">
    <source>
        <dbReference type="SAM" id="MobiDB-lite"/>
    </source>
</evidence>
<evidence type="ECO:0000256" key="4">
    <source>
        <dbReference type="PROSITE-ProRule" id="PRU00024"/>
    </source>
</evidence>
<evidence type="ECO:0000259" key="7">
    <source>
        <dbReference type="PROSITE" id="PS50089"/>
    </source>
</evidence>
<dbReference type="PANTHER" id="PTHR25462:SF299">
    <property type="entry name" value="E3 UBIQUITIN-PROTEIN LIGASE TRIM56"/>
    <property type="match status" value="1"/>
</dbReference>
<feature type="coiled-coil region" evidence="5">
    <location>
        <begin position="287"/>
        <end position="314"/>
    </location>
</feature>
<reference evidence="9 10" key="1">
    <citation type="submission" date="2020-06" db="EMBL/GenBank/DDBJ databases">
        <authorList>
            <person name="Li R."/>
            <person name="Bekaert M."/>
        </authorList>
    </citation>
    <scope>NUCLEOTIDE SEQUENCE [LARGE SCALE GENOMIC DNA]</scope>
    <source>
        <strain evidence="10">wild</strain>
    </source>
</reference>
<dbReference type="PROSITE" id="PS50119">
    <property type="entry name" value="ZF_BBOX"/>
    <property type="match status" value="2"/>
</dbReference>
<dbReference type="GO" id="GO:0060340">
    <property type="term" value="P:positive regulation of type I interferon-mediated signaling pathway"/>
    <property type="evidence" value="ECO:0007669"/>
    <property type="project" value="TreeGrafter"/>
</dbReference>
<dbReference type="InterPro" id="IPR001841">
    <property type="entry name" value="Znf_RING"/>
</dbReference>
<evidence type="ECO:0000256" key="2">
    <source>
        <dbReference type="ARBA" id="ARBA00022771"/>
    </source>
</evidence>
<keyword evidence="5" id="KW-0175">Coiled coil</keyword>
<dbReference type="EMBL" id="CACVKT020006043">
    <property type="protein sequence ID" value="CAC5399629.1"/>
    <property type="molecule type" value="Genomic_DNA"/>
</dbReference>
<dbReference type="InterPro" id="IPR017907">
    <property type="entry name" value="Znf_RING_CS"/>
</dbReference>
<feature type="compositionally biased region" description="Low complexity" evidence="6">
    <location>
        <begin position="432"/>
        <end position="445"/>
    </location>
</feature>
<dbReference type="GO" id="GO:0008270">
    <property type="term" value="F:zinc ion binding"/>
    <property type="evidence" value="ECO:0007669"/>
    <property type="project" value="UniProtKB-KW"/>
</dbReference>
<keyword evidence="1" id="KW-0479">Metal-binding</keyword>
<proteinExistence type="predicted"/>
<keyword evidence="10" id="KW-1185">Reference proteome</keyword>
<dbReference type="InterPro" id="IPR000315">
    <property type="entry name" value="Znf_B-box"/>
</dbReference>
<dbReference type="PANTHER" id="PTHR25462">
    <property type="entry name" value="BONUS, ISOFORM C-RELATED"/>
    <property type="match status" value="1"/>
</dbReference>
<dbReference type="CDD" id="cd19757">
    <property type="entry name" value="Bbox1"/>
    <property type="match status" value="1"/>
</dbReference>
<feature type="region of interest" description="Disordered" evidence="6">
    <location>
        <begin position="429"/>
        <end position="490"/>
    </location>
</feature>
<protein>
    <submittedName>
        <fullName evidence="9">TRIM56</fullName>
        <ecNumber evidence="9">2.3.2.27</ecNumber>
    </submittedName>
</protein>
<organism evidence="9 10">
    <name type="scientific">Mytilus coruscus</name>
    <name type="common">Sea mussel</name>
    <dbReference type="NCBI Taxonomy" id="42192"/>
    <lineage>
        <taxon>Eukaryota</taxon>
        <taxon>Metazoa</taxon>
        <taxon>Spiralia</taxon>
        <taxon>Lophotrochozoa</taxon>
        <taxon>Mollusca</taxon>
        <taxon>Bivalvia</taxon>
        <taxon>Autobranchia</taxon>
        <taxon>Pteriomorphia</taxon>
        <taxon>Mytilida</taxon>
        <taxon>Mytiloidea</taxon>
        <taxon>Mytilidae</taxon>
        <taxon>Mytilinae</taxon>
        <taxon>Mytilus</taxon>
    </lineage>
</organism>
<feature type="domain" description="B box-type" evidence="8">
    <location>
        <begin position="102"/>
        <end position="151"/>
    </location>
</feature>
<dbReference type="PROSITE" id="PS50089">
    <property type="entry name" value="ZF_RING_2"/>
    <property type="match status" value="1"/>
</dbReference>
<dbReference type="Proteomes" id="UP000507470">
    <property type="component" value="Unassembled WGS sequence"/>
</dbReference>
<evidence type="ECO:0000259" key="8">
    <source>
        <dbReference type="PROSITE" id="PS50119"/>
    </source>
</evidence>
<dbReference type="EC" id="2.3.2.27" evidence="9"/>
<evidence type="ECO:0000313" key="10">
    <source>
        <dbReference type="Proteomes" id="UP000507470"/>
    </source>
</evidence>
<sequence length="490" mass="56321">MATAEVSSFTNDYDITACTICLEQFNVPKYLPCLHTFCESCIVTYITSAFENDNTSIDCPVCRAKVPVLAERITPEEWAKQMPLNFLLVGLIEKHKVERTEKISMSCERFDVNTKSEATSVCIDCSDALCATCTRCHKSSKLSSNHEIVPISDISKDGYALKSFRNMCSEHKNKELELFCVDHDCPCCSICVSVKHRKCENVLTIEEAAKKFRESNIVSKTENEVSALLTDLNNVLDAERSSLVDMGATYNTEMQKCDQFWNTLQQGIEELKSKWTKAYQKTFHSEKAKLELTIRDAENRKKAVTNTKQILEATLKEASDVQLMIEIQKLKIYIETQFRGFESTQNTYKMEFQFIDSVDDIVKNIEEKIVINNDKIPKVFNFSSSKCVKNEIKNESVDDFDDISSSECVTKDMKNETFYNFAVEVDSESDSRSSSNNSHSNSINSKCKKLSRRSMKERKRFKRKERRRKRKEADLEQNRTQTDTKCEFVK</sequence>
<evidence type="ECO:0000313" key="9">
    <source>
        <dbReference type="EMBL" id="CAC5399629.1"/>
    </source>
</evidence>
<name>A0A6J8CW08_MYTCO</name>
<feature type="compositionally biased region" description="Basic residues" evidence="6">
    <location>
        <begin position="446"/>
        <end position="470"/>
    </location>
</feature>
<evidence type="ECO:0000256" key="5">
    <source>
        <dbReference type="SAM" id="Coils"/>
    </source>
</evidence>
<keyword evidence="3" id="KW-0862">Zinc</keyword>